<keyword evidence="2" id="KW-1185">Reference proteome</keyword>
<gene>
    <name evidence="1" type="ORF">SCUD_LOCUS11863</name>
</gene>
<accession>A0A183KA30</accession>
<evidence type="ECO:0000313" key="3">
    <source>
        <dbReference type="WBParaSite" id="SCUD_0001186301-mRNA-1"/>
    </source>
</evidence>
<dbReference type="AlphaFoldDB" id="A0A183KA30"/>
<dbReference type="STRING" id="6186.A0A183KA30"/>
<evidence type="ECO:0000313" key="1">
    <source>
        <dbReference type="EMBL" id="VDP46367.1"/>
    </source>
</evidence>
<evidence type="ECO:0000313" key="2">
    <source>
        <dbReference type="Proteomes" id="UP000279833"/>
    </source>
</evidence>
<reference evidence="1 2" key="2">
    <citation type="submission" date="2018-11" db="EMBL/GenBank/DDBJ databases">
        <authorList>
            <consortium name="Pathogen Informatics"/>
        </authorList>
    </citation>
    <scope>NUCLEOTIDE SEQUENCE [LARGE SCALE GENOMIC DNA]</scope>
    <source>
        <strain evidence="1">Dakar</strain>
        <strain evidence="2">Dakar, Senegal</strain>
    </source>
</reference>
<name>A0A183KA30_9TREM</name>
<dbReference type="WBParaSite" id="SCUD_0001186301-mRNA-1">
    <property type="protein sequence ID" value="SCUD_0001186301-mRNA-1"/>
    <property type="gene ID" value="SCUD_0001186301"/>
</dbReference>
<dbReference type="Proteomes" id="UP000279833">
    <property type="component" value="Unassembled WGS sequence"/>
</dbReference>
<proteinExistence type="predicted"/>
<dbReference type="EMBL" id="UZAK01034700">
    <property type="protein sequence ID" value="VDP46367.1"/>
    <property type="molecule type" value="Genomic_DNA"/>
</dbReference>
<organism evidence="3">
    <name type="scientific">Schistosoma curassoni</name>
    <dbReference type="NCBI Taxonomy" id="6186"/>
    <lineage>
        <taxon>Eukaryota</taxon>
        <taxon>Metazoa</taxon>
        <taxon>Spiralia</taxon>
        <taxon>Lophotrochozoa</taxon>
        <taxon>Platyhelminthes</taxon>
        <taxon>Trematoda</taxon>
        <taxon>Digenea</taxon>
        <taxon>Strigeidida</taxon>
        <taxon>Schistosomatoidea</taxon>
        <taxon>Schistosomatidae</taxon>
        <taxon>Schistosoma</taxon>
    </lineage>
</organism>
<reference evidence="3" key="1">
    <citation type="submission" date="2016-06" db="UniProtKB">
        <authorList>
            <consortium name="WormBaseParasite"/>
        </authorList>
    </citation>
    <scope>IDENTIFICATION</scope>
</reference>
<sequence>MLDLQEEIDMAELECKFMEDDNQLPVDKCGINAKVKRYLDCDTGCNNHSREVSQGIPVWRSLLATVQNLREAANLVPKMSTPKLTYALKVTSSLQQKITDTVASRLPQEKSTEQPGDSNRQQIHLDSMLSQGGFQEATLITSDSDQIRRAALNQLDGNYGGFTIFPQLNHIGWFIELFCFQIGILNQQRLTL</sequence>
<protein>
    <submittedName>
        <fullName evidence="1 3">Uncharacterized protein</fullName>
    </submittedName>
</protein>